<dbReference type="InterPro" id="IPR036397">
    <property type="entry name" value="RNaseH_sf"/>
</dbReference>
<evidence type="ECO:0000256" key="2">
    <source>
        <dbReference type="ARBA" id="ARBA00001946"/>
    </source>
</evidence>
<comment type="function">
    <text evidence="9">Endonuclease that specifically degrades the RNA of RNA-DNA hybrids.</text>
</comment>
<keyword evidence="6 8" id="KW-0255">Endonuclease</keyword>
<comment type="cofactor">
    <cofactor evidence="2">
        <name>Mg(2+)</name>
        <dbReference type="ChEBI" id="CHEBI:18420"/>
    </cofactor>
</comment>
<dbReference type="InterPro" id="IPR024567">
    <property type="entry name" value="RNase_HII/HIII_dom"/>
</dbReference>
<evidence type="ECO:0000256" key="5">
    <source>
        <dbReference type="ARBA" id="ARBA00022723"/>
    </source>
</evidence>
<dbReference type="GO" id="GO:0032299">
    <property type="term" value="C:ribonuclease H2 complex"/>
    <property type="evidence" value="ECO:0007669"/>
    <property type="project" value="TreeGrafter"/>
</dbReference>
<feature type="region of interest" description="Disordered" evidence="10">
    <location>
        <begin position="31"/>
        <end position="53"/>
    </location>
</feature>
<evidence type="ECO:0000313" key="12">
    <source>
        <dbReference type="EMBL" id="KAJ1646916.1"/>
    </source>
</evidence>
<evidence type="ECO:0000313" key="13">
    <source>
        <dbReference type="Proteomes" id="UP001145021"/>
    </source>
</evidence>
<dbReference type="NCBIfam" id="TIGR00729">
    <property type="entry name" value="ribonuclease HII"/>
    <property type="match status" value="1"/>
</dbReference>
<dbReference type="Pfam" id="PF01351">
    <property type="entry name" value="RNase_HII"/>
    <property type="match status" value="1"/>
</dbReference>
<feature type="domain" description="RNase H type-2" evidence="11">
    <location>
        <begin position="98"/>
        <end position="325"/>
    </location>
</feature>
<comment type="cofactor">
    <cofactor evidence="8">
        <name>Mn(2+)</name>
        <dbReference type="ChEBI" id="CHEBI:29035"/>
    </cofactor>
    <cofactor evidence="8">
        <name>Mg(2+)</name>
        <dbReference type="ChEBI" id="CHEBI:18420"/>
    </cofactor>
    <text evidence="8">Manganese or magnesium. Binds 1 divalent metal ion per monomer in the absence of substrate. May bind a second metal ion after substrate binding.</text>
</comment>
<dbReference type="InterPro" id="IPR004649">
    <property type="entry name" value="RNase_H2_suA"/>
</dbReference>
<dbReference type="GO" id="GO:0043137">
    <property type="term" value="P:DNA replication, removal of RNA primer"/>
    <property type="evidence" value="ECO:0007669"/>
    <property type="project" value="TreeGrafter"/>
</dbReference>
<dbReference type="EMBL" id="JANBOH010000045">
    <property type="protein sequence ID" value="KAJ1646916.1"/>
    <property type="molecule type" value="Genomic_DNA"/>
</dbReference>
<evidence type="ECO:0000256" key="7">
    <source>
        <dbReference type="ARBA" id="ARBA00022801"/>
    </source>
</evidence>
<feature type="binding site" evidence="8">
    <location>
        <position position="104"/>
    </location>
    <ligand>
        <name>a divalent metal cation</name>
        <dbReference type="ChEBI" id="CHEBI:60240"/>
    </ligand>
</feature>
<dbReference type="Gene3D" id="1.10.10.460">
    <property type="entry name" value="Ribonuclease hii. Domain 2"/>
    <property type="match status" value="1"/>
</dbReference>
<dbReference type="InterPro" id="IPR012337">
    <property type="entry name" value="RNaseH-like_sf"/>
</dbReference>
<dbReference type="SUPFAM" id="SSF53098">
    <property type="entry name" value="Ribonuclease H-like"/>
    <property type="match status" value="1"/>
</dbReference>
<gene>
    <name evidence="12" type="ORF">LPJ64_001660</name>
</gene>
<dbReference type="GO" id="GO:0046872">
    <property type="term" value="F:metal ion binding"/>
    <property type="evidence" value="ECO:0007669"/>
    <property type="project" value="UniProtKB-KW"/>
</dbReference>
<evidence type="ECO:0000256" key="8">
    <source>
        <dbReference type="PROSITE-ProRule" id="PRU01319"/>
    </source>
</evidence>
<dbReference type="EC" id="3.1.26.4" evidence="9"/>
<dbReference type="AlphaFoldDB" id="A0A9W7XKY4"/>
<protein>
    <recommendedName>
        <fullName evidence="9">Ribonuclease</fullName>
        <ecNumber evidence="9">3.1.26.4</ecNumber>
    </recommendedName>
</protein>
<dbReference type="Gene3D" id="3.30.420.10">
    <property type="entry name" value="Ribonuclease H-like superfamily/Ribonuclease H"/>
    <property type="match status" value="1"/>
</dbReference>
<comment type="catalytic activity">
    <reaction evidence="1 8 9">
        <text>Endonucleolytic cleavage to 5'-phosphomonoester.</text>
        <dbReference type="EC" id="3.1.26.4"/>
    </reaction>
</comment>
<accession>A0A9W7XKY4</accession>
<evidence type="ECO:0000256" key="1">
    <source>
        <dbReference type="ARBA" id="ARBA00000077"/>
    </source>
</evidence>
<dbReference type="GO" id="GO:0003723">
    <property type="term" value="F:RNA binding"/>
    <property type="evidence" value="ECO:0007669"/>
    <property type="project" value="UniProtKB-UniRule"/>
</dbReference>
<dbReference type="FunFam" id="3.30.420.10:FF:000016">
    <property type="entry name" value="Ribonuclease"/>
    <property type="match status" value="1"/>
</dbReference>
<dbReference type="PANTHER" id="PTHR10954:SF7">
    <property type="entry name" value="RIBONUCLEASE H2 SUBUNIT A"/>
    <property type="match status" value="1"/>
</dbReference>
<feature type="binding site" evidence="8">
    <location>
        <position position="214"/>
    </location>
    <ligand>
        <name>a divalent metal cation</name>
        <dbReference type="ChEBI" id="CHEBI:60240"/>
    </ligand>
</feature>
<keyword evidence="7 8" id="KW-0378">Hydrolase</keyword>
<dbReference type="PANTHER" id="PTHR10954">
    <property type="entry name" value="RIBONUCLEASE H2 SUBUNIT A"/>
    <property type="match status" value="1"/>
</dbReference>
<dbReference type="PROSITE" id="PS51975">
    <property type="entry name" value="RNASE_H_2"/>
    <property type="match status" value="1"/>
</dbReference>
<organism evidence="12 13">
    <name type="scientific">Coemansia asiatica</name>
    <dbReference type="NCBI Taxonomy" id="1052880"/>
    <lineage>
        <taxon>Eukaryota</taxon>
        <taxon>Fungi</taxon>
        <taxon>Fungi incertae sedis</taxon>
        <taxon>Zoopagomycota</taxon>
        <taxon>Kickxellomycotina</taxon>
        <taxon>Kickxellomycetes</taxon>
        <taxon>Kickxellales</taxon>
        <taxon>Kickxellaceae</taxon>
        <taxon>Coemansia</taxon>
    </lineage>
</organism>
<evidence type="ECO:0000259" key="11">
    <source>
        <dbReference type="PROSITE" id="PS51975"/>
    </source>
</evidence>
<comment type="caution">
    <text evidence="12">The sequence shown here is derived from an EMBL/GenBank/DDBJ whole genome shotgun (WGS) entry which is preliminary data.</text>
</comment>
<dbReference type="InterPro" id="IPR001352">
    <property type="entry name" value="RNase_HII/HIII"/>
</dbReference>
<evidence type="ECO:0000256" key="9">
    <source>
        <dbReference type="RuleBase" id="RU003515"/>
    </source>
</evidence>
<dbReference type="InterPro" id="IPR023160">
    <property type="entry name" value="RNase_HII_hlx-loop-hlx_cap_dom"/>
</dbReference>
<sequence length="379" mass="41993">MKSTKIEIHSSEYVNVQSDDEDNNEEVKIIDSETLEPPAKRARKTATATTASIPQAKQKQPSSSALLFTKLGLPIGQALTKSYTFFSPLPQQTTPSDEYVLGVDEAGRGPVLGPMVYATCFCKESFYKELSSLGFADSKQLTEDQRDKLFAKLQSPDVRQDSGWSIRCISPQDISQCMLRRTKYNLNSLAHDATIQLIRDTISKGINVRRVFIDTVGPPASYQKKLQELFPGINITVAKKADSLYPIVSAASICAKVTRDAHLSQWVFAETLLQDSLSSVYGSGYPGDPNTIKWLKDSLDHIFGYPGIIRFSWSTCAKLLADHAAGVVWADDEEVANNTKSVARYFASSKKNTFDSGSSNRLRSKFFSRRRPVSMSVTL</sequence>
<evidence type="ECO:0000256" key="3">
    <source>
        <dbReference type="ARBA" id="ARBA00007058"/>
    </source>
</evidence>
<dbReference type="Proteomes" id="UP001145021">
    <property type="component" value="Unassembled WGS sequence"/>
</dbReference>
<dbReference type="CDD" id="cd07181">
    <property type="entry name" value="RNase_HII_eukaryota_like"/>
    <property type="match status" value="1"/>
</dbReference>
<comment type="similarity">
    <text evidence="3">Belongs to the RNase HII family. Eukaryotic subfamily.</text>
</comment>
<keyword evidence="13" id="KW-1185">Reference proteome</keyword>
<dbReference type="GO" id="GO:0006298">
    <property type="term" value="P:mismatch repair"/>
    <property type="evidence" value="ECO:0007669"/>
    <property type="project" value="TreeGrafter"/>
</dbReference>
<feature type="binding site" evidence="8">
    <location>
        <position position="105"/>
    </location>
    <ligand>
        <name>a divalent metal cation</name>
        <dbReference type="ChEBI" id="CHEBI:60240"/>
    </ligand>
</feature>
<evidence type="ECO:0000256" key="4">
    <source>
        <dbReference type="ARBA" id="ARBA00022722"/>
    </source>
</evidence>
<name>A0A9W7XKY4_9FUNG</name>
<proteinExistence type="inferred from homology"/>
<dbReference type="FunFam" id="1.10.10.460:FF:000001">
    <property type="entry name" value="Ribonuclease"/>
    <property type="match status" value="1"/>
</dbReference>
<keyword evidence="4 8" id="KW-0540">Nuclease</keyword>
<evidence type="ECO:0000256" key="6">
    <source>
        <dbReference type="ARBA" id="ARBA00022759"/>
    </source>
</evidence>
<dbReference type="GO" id="GO:0004523">
    <property type="term" value="F:RNA-DNA hybrid ribonuclease activity"/>
    <property type="evidence" value="ECO:0007669"/>
    <property type="project" value="UniProtKB-UniRule"/>
</dbReference>
<evidence type="ECO:0000256" key="10">
    <source>
        <dbReference type="SAM" id="MobiDB-lite"/>
    </source>
</evidence>
<keyword evidence="5 8" id="KW-0479">Metal-binding</keyword>
<reference evidence="12" key="1">
    <citation type="submission" date="2022-07" db="EMBL/GenBank/DDBJ databases">
        <title>Phylogenomic reconstructions and comparative analyses of Kickxellomycotina fungi.</title>
        <authorList>
            <person name="Reynolds N.K."/>
            <person name="Stajich J.E."/>
            <person name="Barry K."/>
            <person name="Grigoriev I.V."/>
            <person name="Crous P."/>
            <person name="Smith M.E."/>
        </authorList>
    </citation>
    <scope>NUCLEOTIDE SEQUENCE</scope>
    <source>
        <strain evidence="12">NBRC 105413</strain>
    </source>
</reference>